<reference evidence="11 12" key="1">
    <citation type="submission" date="2019-02" db="EMBL/GenBank/DDBJ databases">
        <title>Deep-cultivation of Planctomycetes and their phenomic and genomic characterization uncovers novel biology.</title>
        <authorList>
            <person name="Wiegand S."/>
            <person name="Jogler M."/>
            <person name="Boedeker C."/>
            <person name="Pinto D."/>
            <person name="Vollmers J."/>
            <person name="Rivas-Marin E."/>
            <person name="Kohn T."/>
            <person name="Peeters S.H."/>
            <person name="Heuer A."/>
            <person name="Rast P."/>
            <person name="Oberbeckmann S."/>
            <person name="Bunk B."/>
            <person name="Jeske O."/>
            <person name="Meyerdierks A."/>
            <person name="Storesund J.E."/>
            <person name="Kallscheuer N."/>
            <person name="Luecker S."/>
            <person name="Lage O.M."/>
            <person name="Pohl T."/>
            <person name="Merkel B.J."/>
            <person name="Hornburger P."/>
            <person name="Mueller R.-W."/>
            <person name="Bruemmer F."/>
            <person name="Labrenz M."/>
            <person name="Spormann A.M."/>
            <person name="Op den Camp H."/>
            <person name="Overmann J."/>
            <person name="Amann R."/>
            <person name="Jetten M.S.M."/>
            <person name="Mascher T."/>
            <person name="Medema M.H."/>
            <person name="Devos D.P."/>
            <person name="Kaster A.-K."/>
            <person name="Ovreas L."/>
            <person name="Rohde M."/>
            <person name="Galperin M.Y."/>
            <person name="Jogler C."/>
        </authorList>
    </citation>
    <scope>NUCLEOTIDE SEQUENCE [LARGE SCALE GENOMIC DNA]</scope>
    <source>
        <strain evidence="11 12">KS4</strain>
    </source>
</reference>
<evidence type="ECO:0000256" key="6">
    <source>
        <dbReference type="ARBA" id="ARBA00022989"/>
    </source>
</evidence>
<dbReference type="EMBL" id="CP036425">
    <property type="protein sequence ID" value="QDU33922.1"/>
    <property type="molecule type" value="Genomic_DNA"/>
</dbReference>
<dbReference type="GO" id="GO:0005886">
    <property type="term" value="C:plasma membrane"/>
    <property type="evidence" value="ECO:0007669"/>
    <property type="project" value="UniProtKB-SubCell"/>
</dbReference>
<dbReference type="GO" id="GO:0016746">
    <property type="term" value="F:acyltransferase activity"/>
    <property type="evidence" value="ECO:0007669"/>
    <property type="project" value="UniProtKB-KW"/>
</dbReference>
<feature type="transmembrane region" description="Helical" evidence="10">
    <location>
        <begin position="368"/>
        <end position="391"/>
    </location>
</feature>
<keyword evidence="7 9" id="KW-0472">Membrane</keyword>
<evidence type="ECO:0000313" key="11">
    <source>
        <dbReference type="EMBL" id="QDU33922.1"/>
    </source>
</evidence>
<dbReference type="RefSeq" id="WP_145077358.1">
    <property type="nucleotide sequence ID" value="NZ_CP036425.1"/>
</dbReference>
<name>A0A517YUT1_9BACT</name>
<keyword evidence="12" id="KW-1185">Reference proteome</keyword>
<dbReference type="OrthoDB" id="9805788at2"/>
<comment type="subcellular location">
    <subcellularLocation>
        <location evidence="1">Cell membrane</location>
        <topology evidence="1">Multi-pass membrane protein</topology>
    </subcellularLocation>
</comment>
<evidence type="ECO:0000256" key="2">
    <source>
        <dbReference type="ARBA" id="ARBA00010323"/>
    </source>
</evidence>
<gene>
    <name evidence="11" type="primary">patA_1</name>
    <name evidence="11" type="ORF">KS4_19820</name>
</gene>
<keyword evidence="3 9" id="KW-1003">Cell membrane</keyword>
<dbReference type="Proteomes" id="UP000317369">
    <property type="component" value="Chromosome"/>
</dbReference>
<comment type="similarity">
    <text evidence="2 9">Belongs to the membrane-bound acyltransferase family.</text>
</comment>
<dbReference type="InterPro" id="IPR024194">
    <property type="entry name" value="Ac/AlaTfrase_AlgI/DltB"/>
</dbReference>
<evidence type="ECO:0000256" key="9">
    <source>
        <dbReference type="PIRNR" id="PIRNR016636"/>
    </source>
</evidence>
<dbReference type="InterPro" id="IPR004299">
    <property type="entry name" value="MBOAT_fam"/>
</dbReference>
<dbReference type="KEGG" id="pcor:KS4_19820"/>
<keyword evidence="5 10" id="KW-0812">Transmembrane</keyword>
<keyword evidence="8 9" id="KW-0012">Acyltransferase</keyword>
<evidence type="ECO:0000256" key="5">
    <source>
        <dbReference type="ARBA" id="ARBA00022692"/>
    </source>
</evidence>
<evidence type="ECO:0000256" key="7">
    <source>
        <dbReference type="ARBA" id="ARBA00023136"/>
    </source>
</evidence>
<feature type="transmembrane region" description="Helical" evidence="10">
    <location>
        <begin position="424"/>
        <end position="444"/>
    </location>
</feature>
<dbReference type="InterPro" id="IPR028362">
    <property type="entry name" value="AlgI"/>
</dbReference>
<feature type="transmembrane region" description="Helical" evidence="10">
    <location>
        <begin position="81"/>
        <end position="99"/>
    </location>
</feature>
<dbReference type="PANTHER" id="PTHR13285:SF23">
    <property type="entry name" value="TEICHOIC ACID D-ALANYLTRANSFERASE"/>
    <property type="match status" value="1"/>
</dbReference>
<feature type="transmembrane region" description="Helical" evidence="10">
    <location>
        <begin position="472"/>
        <end position="490"/>
    </location>
</feature>
<keyword evidence="4 9" id="KW-0808">Transferase</keyword>
<feature type="transmembrane region" description="Helical" evidence="10">
    <location>
        <begin position="6"/>
        <end position="24"/>
    </location>
</feature>
<evidence type="ECO:0000256" key="3">
    <source>
        <dbReference type="ARBA" id="ARBA00022475"/>
    </source>
</evidence>
<feature type="transmembrane region" description="Helical" evidence="10">
    <location>
        <begin position="31"/>
        <end position="49"/>
    </location>
</feature>
<organism evidence="11 12">
    <name type="scientific">Poriferisphaera corsica</name>
    <dbReference type="NCBI Taxonomy" id="2528020"/>
    <lineage>
        <taxon>Bacteria</taxon>
        <taxon>Pseudomonadati</taxon>
        <taxon>Planctomycetota</taxon>
        <taxon>Phycisphaerae</taxon>
        <taxon>Phycisphaerales</taxon>
        <taxon>Phycisphaeraceae</taxon>
        <taxon>Poriferisphaera</taxon>
    </lineage>
</organism>
<dbReference type="PIRSF" id="PIRSF500217">
    <property type="entry name" value="AlgI"/>
    <property type="match status" value="1"/>
</dbReference>
<dbReference type="Pfam" id="PF03062">
    <property type="entry name" value="MBOAT"/>
    <property type="match status" value="1"/>
</dbReference>
<dbReference type="AlphaFoldDB" id="A0A517YUT1"/>
<keyword evidence="6 10" id="KW-1133">Transmembrane helix</keyword>
<dbReference type="PIRSF" id="PIRSF016636">
    <property type="entry name" value="AlgI_DltB"/>
    <property type="match status" value="1"/>
</dbReference>
<sequence length="500" mass="56303">MVFSSYSFLLLFLPIVLAGFAIATKLPSRRIPFVWLILCSLIYCGYWRLNDLLPLAVSILVNFSVGRVLVKDGLADTYKRLIFSVGLIFNLGMLGWFKYAGMFSDTVNTLFGFSWHVPAVVLPIAISFYTFQQIAYLFDAKNGLTREHQFIDYCLFVTFFPQLIAGPIVHHRDILPQFYGRRLSFDSSNLAIGVSLFVFGLSKKVLIADELAILVGRAFTGSPGAAGAGGVGEAELLTFGTAWLGAVAYTLQIYFDFSGYSDMAMGLGRLFGVKLPLNFNSPYRATNIIDFWRRWHITLSVFLRDYLYIPLGGNRKGKVRRYGNLIMTMLLGGMWHGASWVFVLWGGMHGFYLMVNHAWRAVFGKRDMGLTGLITCRGITFVAVVIAWVLFRAADLGEAGRFLTAMSGMNGLDGGEHIYKPLQVILIVVLLGVVFVLPNVQVMMRKYRPQFGKRLGWDGIRGLGTWRWRPEMFWMVVQGALFVVCLVQISRGGEFIYYRF</sequence>
<accession>A0A517YUT1</accession>
<protein>
    <submittedName>
        <fullName evidence="11">Peptidoglycan O-acetyltransferase</fullName>
        <ecNumber evidence="11">2.3.1.-</ecNumber>
    </submittedName>
</protein>
<evidence type="ECO:0000256" key="1">
    <source>
        <dbReference type="ARBA" id="ARBA00004651"/>
    </source>
</evidence>
<feature type="transmembrane region" description="Helical" evidence="10">
    <location>
        <begin position="55"/>
        <end position="74"/>
    </location>
</feature>
<dbReference type="InterPro" id="IPR051085">
    <property type="entry name" value="MB_O-acyltransferase"/>
</dbReference>
<evidence type="ECO:0000256" key="4">
    <source>
        <dbReference type="ARBA" id="ARBA00022679"/>
    </source>
</evidence>
<evidence type="ECO:0000256" key="8">
    <source>
        <dbReference type="ARBA" id="ARBA00023315"/>
    </source>
</evidence>
<proteinExistence type="inferred from homology"/>
<dbReference type="PANTHER" id="PTHR13285">
    <property type="entry name" value="ACYLTRANSFERASE"/>
    <property type="match status" value="1"/>
</dbReference>
<evidence type="ECO:0000256" key="10">
    <source>
        <dbReference type="SAM" id="Phobius"/>
    </source>
</evidence>
<feature type="transmembrane region" description="Helical" evidence="10">
    <location>
        <begin position="325"/>
        <end position="348"/>
    </location>
</feature>
<evidence type="ECO:0000313" key="12">
    <source>
        <dbReference type="Proteomes" id="UP000317369"/>
    </source>
</evidence>
<feature type="transmembrane region" description="Helical" evidence="10">
    <location>
        <begin position="119"/>
        <end position="138"/>
    </location>
</feature>
<dbReference type="EC" id="2.3.1.-" evidence="11"/>
<dbReference type="GO" id="GO:0042121">
    <property type="term" value="P:alginic acid biosynthetic process"/>
    <property type="evidence" value="ECO:0007669"/>
    <property type="project" value="InterPro"/>
</dbReference>